<reference evidence="1 2" key="1">
    <citation type="submission" date="2018-04" db="EMBL/GenBank/DDBJ databases">
        <title>Draft genome sequence of Pseudomonas syringae pv. actinidiae biovar 3 strains isolated from kiwifruit in Kagawa prefecture.</title>
        <authorList>
            <person name="Tabuchi M."/>
            <person name="Saito M."/>
            <person name="Fujiwara S."/>
            <person name="Sasa N."/>
            <person name="Akimitsu K."/>
            <person name="Gomi K."/>
            <person name="Konishi-Sugita S."/>
            <person name="Hamano K."/>
            <person name="Kataoka I."/>
        </authorList>
    </citation>
    <scope>NUCLEOTIDE SEQUENCE [LARGE SCALE GENOMIC DNA]</scope>
    <source>
        <strain evidence="1 2">MAFF212211</strain>
    </source>
</reference>
<proteinExistence type="predicted"/>
<sequence>MSNHVTGQTTAHPAAVQTASACVKTSSWPPMCVHISHQGTGSTTSHKP</sequence>
<comment type="caution">
    <text evidence="1">The sequence shown here is derived from an EMBL/GenBank/DDBJ whole genome shotgun (WGS) entry which is preliminary data.</text>
</comment>
<dbReference type="AlphaFoldDB" id="A0AAN4PZS8"/>
<dbReference type="EMBL" id="BGKA01000013">
    <property type="protein sequence ID" value="GBH14427.1"/>
    <property type="molecule type" value="Genomic_DNA"/>
</dbReference>
<evidence type="ECO:0000313" key="2">
    <source>
        <dbReference type="Proteomes" id="UP000248291"/>
    </source>
</evidence>
<protein>
    <submittedName>
        <fullName evidence="1">Uncharacterized protein</fullName>
    </submittedName>
</protein>
<gene>
    <name evidence="1" type="ORF">KPSA3_00315</name>
</gene>
<dbReference type="Proteomes" id="UP000248291">
    <property type="component" value="Unassembled WGS sequence"/>
</dbReference>
<organism evidence="1 2">
    <name type="scientific">Pseudomonas syringae pv. actinidiae</name>
    <dbReference type="NCBI Taxonomy" id="103796"/>
    <lineage>
        <taxon>Bacteria</taxon>
        <taxon>Pseudomonadati</taxon>
        <taxon>Pseudomonadota</taxon>
        <taxon>Gammaproteobacteria</taxon>
        <taxon>Pseudomonadales</taxon>
        <taxon>Pseudomonadaceae</taxon>
        <taxon>Pseudomonas</taxon>
        <taxon>Pseudomonas syringae</taxon>
    </lineage>
</organism>
<accession>A0AAN4PZS8</accession>
<evidence type="ECO:0000313" key="1">
    <source>
        <dbReference type="EMBL" id="GBH14427.1"/>
    </source>
</evidence>
<name>A0AAN4PZS8_PSESF</name>